<dbReference type="Proteomes" id="UP000266292">
    <property type="component" value="Chromosome"/>
</dbReference>
<name>A0A1X9YNW5_9BACT</name>
<accession>A0A1X9YNW5</accession>
<sequence length="231" mass="25973">MHMPTLQHCSNRLLHFFVLGCFLLLVGCDNYPRDPEHTLENVKGHVLRVGVASNGKWAQADGASPSGIEVELVKGFAKELGAEIEWLPDAQSNILEKVEVHELDMAIGGFTKTSPWVKHLAFSQPHHTEKIKVGTLPSRTLPEEIEDLPVHVRRNSQAAVYVKKKEGQPVYVDQLQPGPYLVAATEEELQQLGLRVSDYTLHKEEYVVAIPKGENAFLMRLDKYIDKHSHE</sequence>
<keyword evidence="3" id="KW-1185">Reference proteome</keyword>
<protein>
    <recommendedName>
        <fullName evidence="1">Solute-binding protein family 3/N-terminal domain-containing protein</fullName>
    </recommendedName>
</protein>
<dbReference type="Pfam" id="PF00497">
    <property type="entry name" value="SBP_bac_3"/>
    <property type="match status" value="1"/>
</dbReference>
<organism evidence="2 3">
    <name type="scientific">Pontibacter actiniarum</name>
    <dbReference type="NCBI Taxonomy" id="323450"/>
    <lineage>
        <taxon>Bacteria</taxon>
        <taxon>Pseudomonadati</taxon>
        <taxon>Bacteroidota</taxon>
        <taxon>Cytophagia</taxon>
        <taxon>Cytophagales</taxon>
        <taxon>Hymenobacteraceae</taxon>
        <taxon>Pontibacter</taxon>
    </lineage>
</organism>
<dbReference type="InterPro" id="IPR001638">
    <property type="entry name" value="Solute-binding_3/MltF_N"/>
</dbReference>
<evidence type="ECO:0000259" key="1">
    <source>
        <dbReference type="SMART" id="SM00062"/>
    </source>
</evidence>
<dbReference type="KEGG" id="pact:CA264_03295"/>
<dbReference type="STRING" id="709015.GCA_000472485_00653"/>
<evidence type="ECO:0000313" key="3">
    <source>
        <dbReference type="Proteomes" id="UP000266292"/>
    </source>
</evidence>
<dbReference type="Gene3D" id="3.40.190.10">
    <property type="entry name" value="Periplasmic binding protein-like II"/>
    <property type="match status" value="1"/>
</dbReference>
<feature type="domain" description="Solute-binding protein family 3/N-terminal" evidence="1">
    <location>
        <begin position="46"/>
        <end position="231"/>
    </location>
</feature>
<dbReference type="EMBL" id="CP021235">
    <property type="protein sequence ID" value="ARS34544.1"/>
    <property type="molecule type" value="Genomic_DNA"/>
</dbReference>
<dbReference type="SUPFAM" id="SSF53850">
    <property type="entry name" value="Periplasmic binding protein-like II"/>
    <property type="match status" value="1"/>
</dbReference>
<evidence type="ECO:0000313" key="2">
    <source>
        <dbReference type="EMBL" id="ARS34544.1"/>
    </source>
</evidence>
<reference evidence="3" key="1">
    <citation type="submission" date="2017-05" db="EMBL/GenBank/DDBJ databases">
        <authorList>
            <person name="Ray J."/>
            <person name="Price M."/>
            <person name="Deutschbauer A."/>
        </authorList>
    </citation>
    <scope>NUCLEOTIDE SEQUENCE [LARGE SCALE GENOMIC DNA]</scope>
    <source>
        <strain evidence="3">DSM 19842</strain>
    </source>
</reference>
<gene>
    <name evidence="2" type="ORF">CA264_03295</name>
</gene>
<dbReference type="AlphaFoldDB" id="A0A1X9YNW5"/>
<proteinExistence type="predicted"/>
<dbReference type="OrthoDB" id="6150901at2"/>
<dbReference type="SMART" id="SM00062">
    <property type="entry name" value="PBPb"/>
    <property type="match status" value="1"/>
</dbReference>